<evidence type="ECO:0000256" key="5">
    <source>
        <dbReference type="SAM" id="MobiDB-lite"/>
    </source>
</evidence>
<sequence>SQVESLLTRGETKPPKEIAFTAQARKVFELAWEESQMMGHNYVGTEHLLLGLLREGGGIAATVLKKMGVTLESLREEIMTLLGGEAPSSRRGIAKGSHRSKSKTPALDEFSRDLTKLAREGKLDPIIGRSDEMDRLVQILSRRKKNNPVLIGEPGVGKTAIVEGLAQRIINKEVPASLQKKRLLTIDLAGVVAGTKYRGQFEERLKAIISEITATEGIIIFIDELHTIVGAGAAEGAIDASNMLKPPLSRGELQCIGATTLNEYRKYIEKDGSLERRFQTIMVDAPTAEETKEIIKGLSSKYEAYHLVEISDEAINMAVRLADRYISDRHLPDKAIDVVDEAQAMVRLRNELVSPEAEELMENIRRVSTKLDEAVARQDYETATTLRDEERSLRKKLNALMKGLAVEEGDRKILTAEDVAVVVSKWTGIPLARLEMGEHQR</sequence>
<feature type="domain" description="Clp R" evidence="7">
    <location>
        <begin position="1"/>
        <end position="84"/>
    </location>
</feature>
<evidence type="ECO:0000259" key="6">
    <source>
        <dbReference type="PROSITE" id="PS50151"/>
    </source>
</evidence>
<dbReference type="SUPFAM" id="SSF81923">
    <property type="entry name" value="Double Clp-N motif"/>
    <property type="match status" value="1"/>
</dbReference>
<dbReference type="InterPro" id="IPR001943">
    <property type="entry name" value="UVR_dom"/>
</dbReference>
<evidence type="ECO:0008006" key="9">
    <source>
        <dbReference type="Google" id="ProtNLM"/>
    </source>
</evidence>
<dbReference type="InterPro" id="IPR041546">
    <property type="entry name" value="ClpA/ClpB_AAA_lid"/>
</dbReference>
<evidence type="ECO:0000256" key="3">
    <source>
        <dbReference type="ARBA" id="ARBA00022840"/>
    </source>
</evidence>
<evidence type="ECO:0000256" key="2">
    <source>
        <dbReference type="ARBA" id="ARBA00022741"/>
    </source>
</evidence>
<feature type="region of interest" description="Disordered" evidence="5">
    <location>
        <begin position="88"/>
        <end position="107"/>
    </location>
</feature>
<dbReference type="InterPro" id="IPR027417">
    <property type="entry name" value="P-loop_NTPase"/>
</dbReference>
<dbReference type="GO" id="GO:0005737">
    <property type="term" value="C:cytoplasm"/>
    <property type="evidence" value="ECO:0007669"/>
    <property type="project" value="TreeGrafter"/>
</dbReference>
<dbReference type="Pfam" id="PF02861">
    <property type="entry name" value="Clp_N"/>
    <property type="match status" value="1"/>
</dbReference>
<feature type="non-terminal residue" evidence="8">
    <location>
        <position position="1"/>
    </location>
</feature>
<dbReference type="Gene3D" id="4.10.860.10">
    <property type="entry name" value="UVR domain"/>
    <property type="match status" value="1"/>
</dbReference>
<keyword evidence="2" id="KW-0547">Nucleotide-binding</keyword>
<dbReference type="Gene3D" id="1.10.8.60">
    <property type="match status" value="1"/>
</dbReference>
<dbReference type="InterPro" id="IPR050130">
    <property type="entry name" value="ClpA_ClpB"/>
</dbReference>
<keyword evidence="3" id="KW-0067">ATP-binding</keyword>
<accession>X1HPZ7</accession>
<dbReference type="GO" id="GO:0005524">
    <property type="term" value="F:ATP binding"/>
    <property type="evidence" value="ECO:0007669"/>
    <property type="project" value="UniProtKB-KW"/>
</dbReference>
<reference evidence="8" key="1">
    <citation type="journal article" date="2014" name="Front. Microbiol.">
        <title>High frequency of phylogenetically diverse reductive dehalogenase-homologous genes in deep subseafloor sedimentary metagenomes.</title>
        <authorList>
            <person name="Kawai M."/>
            <person name="Futagami T."/>
            <person name="Toyoda A."/>
            <person name="Takaki Y."/>
            <person name="Nishi S."/>
            <person name="Hori S."/>
            <person name="Arai W."/>
            <person name="Tsubouchi T."/>
            <person name="Morono Y."/>
            <person name="Uchiyama I."/>
            <person name="Ito T."/>
            <person name="Fujiyama A."/>
            <person name="Inagaki F."/>
            <person name="Takami H."/>
        </authorList>
    </citation>
    <scope>NUCLEOTIDE SEQUENCE</scope>
    <source>
        <strain evidence="8">Expedition CK06-06</strain>
    </source>
</reference>
<dbReference type="SUPFAM" id="SSF52540">
    <property type="entry name" value="P-loop containing nucleoside triphosphate hydrolases"/>
    <property type="match status" value="1"/>
</dbReference>
<gene>
    <name evidence="8" type="ORF">S03H2_12779</name>
</gene>
<dbReference type="Gene3D" id="3.40.50.300">
    <property type="entry name" value="P-loop containing nucleotide triphosphate hydrolases"/>
    <property type="match status" value="1"/>
</dbReference>
<feature type="compositionally biased region" description="Basic residues" evidence="5">
    <location>
        <begin position="92"/>
        <end position="102"/>
    </location>
</feature>
<proteinExistence type="predicted"/>
<feature type="non-terminal residue" evidence="8">
    <location>
        <position position="441"/>
    </location>
</feature>
<dbReference type="FunFam" id="3.40.50.300:FF:000010">
    <property type="entry name" value="Chaperone clpB 1, putative"/>
    <property type="match status" value="1"/>
</dbReference>
<protein>
    <recommendedName>
        <fullName evidence="9">Clp R domain-containing protein</fullName>
    </recommendedName>
</protein>
<evidence type="ECO:0000313" key="8">
    <source>
        <dbReference type="EMBL" id="GAH47373.1"/>
    </source>
</evidence>
<evidence type="ECO:0000256" key="1">
    <source>
        <dbReference type="ARBA" id="ARBA00022737"/>
    </source>
</evidence>
<dbReference type="CDD" id="cd00009">
    <property type="entry name" value="AAA"/>
    <property type="match status" value="1"/>
</dbReference>
<dbReference type="InterPro" id="IPR004176">
    <property type="entry name" value="Clp_R_N"/>
</dbReference>
<dbReference type="Pfam" id="PF17871">
    <property type="entry name" value="AAA_lid_9"/>
    <property type="match status" value="1"/>
</dbReference>
<dbReference type="AlphaFoldDB" id="X1HPZ7"/>
<dbReference type="PROSITE" id="PS50151">
    <property type="entry name" value="UVR"/>
    <property type="match status" value="1"/>
</dbReference>
<dbReference type="GO" id="GO:0034605">
    <property type="term" value="P:cellular response to heat"/>
    <property type="evidence" value="ECO:0007669"/>
    <property type="project" value="TreeGrafter"/>
</dbReference>
<name>X1HPZ7_9ZZZZ</name>
<dbReference type="PANTHER" id="PTHR11638:SF18">
    <property type="entry name" value="HEAT SHOCK PROTEIN 104"/>
    <property type="match status" value="1"/>
</dbReference>
<dbReference type="PROSITE" id="PS00870">
    <property type="entry name" value="CLPAB_1"/>
    <property type="match status" value="1"/>
</dbReference>
<dbReference type="InterPro" id="IPR036628">
    <property type="entry name" value="Clp_N_dom_sf"/>
</dbReference>
<dbReference type="Pfam" id="PF00004">
    <property type="entry name" value="AAA"/>
    <property type="match status" value="1"/>
</dbReference>
<dbReference type="EMBL" id="BARU01006494">
    <property type="protein sequence ID" value="GAH47373.1"/>
    <property type="molecule type" value="Genomic_DNA"/>
</dbReference>
<dbReference type="Gene3D" id="1.10.1780.10">
    <property type="entry name" value="Clp, N-terminal domain"/>
    <property type="match status" value="1"/>
</dbReference>
<organism evidence="8">
    <name type="scientific">marine sediment metagenome</name>
    <dbReference type="NCBI Taxonomy" id="412755"/>
    <lineage>
        <taxon>unclassified sequences</taxon>
        <taxon>metagenomes</taxon>
        <taxon>ecological metagenomes</taxon>
    </lineage>
</organism>
<dbReference type="PANTHER" id="PTHR11638">
    <property type="entry name" value="ATP-DEPENDENT CLP PROTEASE"/>
    <property type="match status" value="1"/>
</dbReference>
<dbReference type="PROSITE" id="PS51903">
    <property type="entry name" value="CLP_R"/>
    <property type="match status" value="1"/>
</dbReference>
<dbReference type="InterPro" id="IPR003959">
    <property type="entry name" value="ATPase_AAA_core"/>
</dbReference>
<feature type="domain" description="UVR" evidence="6">
    <location>
        <begin position="361"/>
        <end position="396"/>
    </location>
</feature>
<evidence type="ECO:0000259" key="7">
    <source>
        <dbReference type="PROSITE" id="PS51903"/>
    </source>
</evidence>
<keyword evidence="1" id="KW-0677">Repeat</keyword>
<keyword evidence="4" id="KW-0143">Chaperone</keyword>
<dbReference type="SMART" id="SM00382">
    <property type="entry name" value="AAA"/>
    <property type="match status" value="1"/>
</dbReference>
<evidence type="ECO:0000256" key="4">
    <source>
        <dbReference type="ARBA" id="ARBA00023186"/>
    </source>
</evidence>
<dbReference type="InterPro" id="IPR018368">
    <property type="entry name" value="ClpA/B_CS1"/>
</dbReference>
<dbReference type="GO" id="GO:0016887">
    <property type="term" value="F:ATP hydrolysis activity"/>
    <property type="evidence" value="ECO:0007669"/>
    <property type="project" value="InterPro"/>
</dbReference>
<comment type="caution">
    <text evidence="8">The sequence shown here is derived from an EMBL/GenBank/DDBJ whole genome shotgun (WGS) entry which is preliminary data.</text>
</comment>
<dbReference type="InterPro" id="IPR003593">
    <property type="entry name" value="AAA+_ATPase"/>
</dbReference>